<dbReference type="GeneID" id="16074862"/>
<dbReference type="EMBL" id="GL832965">
    <property type="protein sequence ID" value="EGD73252.1"/>
    <property type="molecule type" value="Genomic_DNA"/>
</dbReference>
<dbReference type="InParanoid" id="F2U949"/>
<evidence type="ECO:0000313" key="2">
    <source>
        <dbReference type="EMBL" id="EGD73252.1"/>
    </source>
</evidence>
<gene>
    <name evidence="2" type="ORF">PTSG_12232</name>
</gene>
<keyword evidence="1" id="KW-0472">Membrane</keyword>
<dbReference type="OrthoDB" id="10585114at2759"/>
<feature type="transmembrane region" description="Helical" evidence="1">
    <location>
        <begin position="7"/>
        <end position="31"/>
    </location>
</feature>
<protein>
    <submittedName>
        <fullName evidence="2">Uncharacterized protein</fullName>
    </submittedName>
</protein>
<dbReference type="OMA" id="FAIFTSC"/>
<reference evidence="2" key="1">
    <citation type="submission" date="2009-08" db="EMBL/GenBank/DDBJ databases">
        <title>Annotation of Salpingoeca rosetta.</title>
        <authorList>
            <consortium name="The Broad Institute Genome Sequencing Platform"/>
            <person name="Russ C."/>
            <person name="Cuomo C."/>
            <person name="Burger G."/>
            <person name="Gray M.W."/>
            <person name="Holland P.W.H."/>
            <person name="King N."/>
            <person name="Lang F.B.F."/>
            <person name="Roger A.J."/>
            <person name="Ruiz-Trillo I."/>
            <person name="Young S.K."/>
            <person name="Zeng Q."/>
            <person name="Gargeya S."/>
            <person name="Alvarado L."/>
            <person name="Berlin A."/>
            <person name="Chapman S.B."/>
            <person name="Chen Z."/>
            <person name="Freedman E."/>
            <person name="Gellesch M."/>
            <person name="Goldberg J."/>
            <person name="Griggs A."/>
            <person name="Gujja S."/>
            <person name="Heilman E."/>
            <person name="Heiman D."/>
            <person name="Howarth C."/>
            <person name="Mehta T."/>
            <person name="Neiman D."/>
            <person name="Pearson M."/>
            <person name="Roberts A."/>
            <person name="Saif S."/>
            <person name="Shea T."/>
            <person name="Shenoy N."/>
            <person name="Sisk P."/>
            <person name="Stolte C."/>
            <person name="Sykes S."/>
            <person name="White J."/>
            <person name="Yandava C."/>
            <person name="Haas B."/>
            <person name="Nusbaum C."/>
            <person name="Birren B."/>
        </authorList>
    </citation>
    <scope>NUCLEOTIDE SEQUENCE [LARGE SCALE GENOMIC DNA]</scope>
    <source>
        <strain evidence="2">ATCC 50818</strain>
    </source>
</reference>
<dbReference type="Proteomes" id="UP000007799">
    <property type="component" value="Unassembled WGS sequence"/>
</dbReference>
<dbReference type="RefSeq" id="XP_004994283.1">
    <property type="nucleotide sequence ID" value="XM_004994226.1"/>
</dbReference>
<feature type="transmembrane region" description="Helical" evidence="1">
    <location>
        <begin position="78"/>
        <end position="97"/>
    </location>
</feature>
<feature type="transmembrane region" description="Helical" evidence="1">
    <location>
        <begin position="51"/>
        <end position="71"/>
    </location>
</feature>
<dbReference type="KEGG" id="sre:PTSG_12232"/>
<evidence type="ECO:0000313" key="3">
    <source>
        <dbReference type="Proteomes" id="UP000007799"/>
    </source>
</evidence>
<proteinExistence type="predicted"/>
<evidence type="ECO:0000256" key="1">
    <source>
        <dbReference type="SAM" id="Phobius"/>
    </source>
</evidence>
<name>F2U949_SALR5</name>
<organism evidence="3">
    <name type="scientific">Salpingoeca rosetta (strain ATCC 50818 / BSB-021)</name>
    <dbReference type="NCBI Taxonomy" id="946362"/>
    <lineage>
        <taxon>Eukaryota</taxon>
        <taxon>Choanoflagellata</taxon>
        <taxon>Craspedida</taxon>
        <taxon>Salpingoecidae</taxon>
        <taxon>Salpingoeca</taxon>
    </lineage>
</organism>
<keyword evidence="1" id="KW-1133">Transmembrane helix</keyword>
<dbReference type="AlphaFoldDB" id="F2U949"/>
<feature type="transmembrane region" description="Helical" evidence="1">
    <location>
        <begin position="130"/>
        <end position="155"/>
    </location>
</feature>
<accession>F2U949</accession>
<keyword evidence="3" id="KW-1185">Reference proteome</keyword>
<keyword evidence="1" id="KW-0812">Transmembrane</keyword>
<sequence>MACKHWLDYFLVVVSAFSLAAWATFVIGFGLEKDNPDHLSDLGWDSSTQHTLWFFFTVAGIIAGFATVVYSFSKRRTLLLFAIFTSCVALFSCGGPLDASGRFLYLCNQEDDAGKTRQGPGCQEQTYDNYVLMFLGCLIFALCQTMAVCFAAAAARDTRFSFHGRSGYSENLLF</sequence>